<proteinExistence type="predicted"/>
<evidence type="ECO:0000313" key="1">
    <source>
        <dbReference type="EMBL" id="MBD2255326.1"/>
    </source>
</evidence>
<evidence type="ECO:0000313" key="2">
    <source>
        <dbReference type="Proteomes" id="UP000621307"/>
    </source>
</evidence>
<protein>
    <submittedName>
        <fullName evidence="1">Uncharacterized protein</fullName>
    </submittedName>
</protein>
<organism evidence="1 2">
    <name type="scientific">Nostoc parmelioides FACHB-3921</name>
    <dbReference type="NCBI Taxonomy" id="2692909"/>
    <lineage>
        <taxon>Bacteria</taxon>
        <taxon>Bacillati</taxon>
        <taxon>Cyanobacteriota</taxon>
        <taxon>Cyanophyceae</taxon>
        <taxon>Nostocales</taxon>
        <taxon>Nostocaceae</taxon>
        <taxon>Nostoc</taxon>
    </lineage>
</organism>
<dbReference type="EMBL" id="JACJQL010000089">
    <property type="protein sequence ID" value="MBD2255326.1"/>
    <property type="molecule type" value="Genomic_DNA"/>
</dbReference>
<gene>
    <name evidence="1" type="ORF">H6G14_29360</name>
</gene>
<keyword evidence="2" id="KW-1185">Reference proteome</keyword>
<comment type="caution">
    <text evidence="1">The sequence shown here is derived from an EMBL/GenBank/DDBJ whole genome shotgun (WGS) entry which is preliminary data.</text>
</comment>
<name>A0ABR8BR84_9NOSO</name>
<accession>A0ABR8BR84</accession>
<dbReference type="Proteomes" id="UP000621307">
    <property type="component" value="Unassembled WGS sequence"/>
</dbReference>
<reference evidence="1 2" key="1">
    <citation type="journal article" date="2020" name="ISME J.">
        <title>Comparative genomics reveals insights into cyanobacterial evolution and habitat adaptation.</title>
        <authorList>
            <person name="Chen M.Y."/>
            <person name="Teng W.K."/>
            <person name="Zhao L."/>
            <person name="Hu C.X."/>
            <person name="Zhou Y.K."/>
            <person name="Han B.P."/>
            <person name="Song L.R."/>
            <person name="Shu W.S."/>
        </authorList>
    </citation>
    <scope>NUCLEOTIDE SEQUENCE [LARGE SCALE GENOMIC DNA]</scope>
    <source>
        <strain evidence="1 2">FACHB-3921</strain>
    </source>
</reference>
<sequence length="87" mass="9628">MSVFNFSSISLGETFLLNSFSGKTVAILGRVQRQDHKVSTVIRFAEEQVSSQPERCARFIAGAIAHRTQITFALNRPNSIVTVQRGC</sequence>